<dbReference type="Proteomes" id="UP000019140">
    <property type="component" value="Unassembled WGS sequence"/>
</dbReference>
<dbReference type="EMBL" id="AZHX01001451">
    <property type="protein sequence ID" value="ETX03253.1"/>
    <property type="molecule type" value="Genomic_DNA"/>
</dbReference>
<dbReference type="HOGENOM" id="CLU_2057079_0_0_7"/>
<dbReference type="AlphaFoldDB" id="W4LZC5"/>
<comment type="caution">
    <text evidence="1">The sequence shown here is derived from an EMBL/GenBank/DDBJ whole genome shotgun (WGS) entry which is preliminary data.</text>
</comment>
<proteinExistence type="predicted"/>
<reference evidence="1 2" key="1">
    <citation type="journal article" date="2014" name="Nature">
        <title>An environmental bacterial taxon with a large and distinct metabolic repertoire.</title>
        <authorList>
            <person name="Wilson M.C."/>
            <person name="Mori T."/>
            <person name="Ruckert C."/>
            <person name="Uria A.R."/>
            <person name="Helf M.J."/>
            <person name="Takada K."/>
            <person name="Gernert C."/>
            <person name="Steffens U.A."/>
            <person name="Heycke N."/>
            <person name="Schmitt S."/>
            <person name="Rinke C."/>
            <person name="Helfrich E.J."/>
            <person name="Brachmann A.O."/>
            <person name="Gurgui C."/>
            <person name="Wakimoto T."/>
            <person name="Kracht M."/>
            <person name="Crusemann M."/>
            <person name="Hentschel U."/>
            <person name="Abe I."/>
            <person name="Matsunaga S."/>
            <person name="Kalinowski J."/>
            <person name="Takeyama H."/>
            <person name="Piel J."/>
        </authorList>
    </citation>
    <scope>NUCLEOTIDE SEQUENCE [LARGE SCALE GENOMIC DNA]</scope>
    <source>
        <strain evidence="2">TSY2</strain>
    </source>
</reference>
<evidence type="ECO:0000313" key="1">
    <source>
        <dbReference type="EMBL" id="ETX03253.1"/>
    </source>
</evidence>
<gene>
    <name evidence="1" type="ORF">ETSY2_33915</name>
</gene>
<protein>
    <submittedName>
        <fullName evidence="1">Uncharacterized protein</fullName>
    </submittedName>
</protein>
<accession>W4LZC5</accession>
<organism evidence="1 2">
    <name type="scientific">Candidatus Entotheonella gemina</name>
    <dbReference type="NCBI Taxonomy" id="1429439"/>
    <lineage>
        <taxon>Bacteria</taxon>
        <taxon>Pseudomonadati</taxon>
        <taxon>Nitrospinota/Tectimicrobiota group</taxon>
        <taxon>Candidatus Tectimicrobiota</taxon>
        <taxon>Candidatus Entotheonellia</taxon>
        <taxon>Candidatus Entotheonellales</taxon>
        <taxon>Candidatus Entotheonellaceae</taxon>
        <taxon>Candidatus Entotheonella</taxon>
    </lineage>
</organism>
<evidence type="ECO:0000313" key="2">
    <source>
        <dbReference type="Proteomes" id="UP000019140"/>
    </source>
</evidence>
<sequence length="119" mass="13219">MNVIKIGNVYKATRITGPQHHFLGLVLSETAVPPVMIEPLSIDERETKGESVDEQPLIDAVQRGVTAANEVFGTQFHIERRQYVTTDTPDPTVYETLAKQIVERASMDVHPKAHVKPSS</sequence>
<keyword evidence="2" id="KW-1185">Reference proteome</keyword>
<name>W4LZC5_9BACT</name>